<protein>
    <submittedName>
        <fullName evidence="2">Uncharacterized protein</fullName>
    </submittedName>
</protein>
<reference evidence="2" key="1">
    <citation type="journal article" date="2020" name="Stud. Mycol.">
        <title>101 Dothideomycetes genomes: a test case for predicting lifestyles and emergence of pathogens.</title>
        <authorList>
            <person name="Haridas S."/>
            <person name="Albert R."/>
            <person name="Binder M."/>
            <person name="Bloem J."/>
            <person name="Labutti K."/>
            <person name="Salamov A."/>
            <person name="Andreopoulos B."/>
            <person name="Baker S."/>
            <person name="Barry K."/>
            <person name="Bills G."/>
            <person name="Bluhm B."/>
            <person name="Cannon C."/>
            <person name="Castanera R."/>
            <person name="Culley D."/>
            <person name="Daum C."/>
            <person name="Ezra D."/>
            <person name="Gonzalez J."/>
            <person name="Henrissat B."/>
            <person name="Kuo A."/>
            <person name="Liang C."/>
            <person name="Lipzen A."/>
            <person name="Lutzoni F."/>
            <person name="Magnuson J."/>
            <person name="Mondo S."/>
            <person name="Nolan M."/>
            <person name="Ohm R."/>
            <person name="Pangilinan J."/>
            <person name="Park H.-J."/>
            <person name="Ramirez L."/>
            <person name="Alfaro M."/>
            <person name="Sun H."/>
            <person name="Tritt A."/>
            <person name="Yoshinaga Y."/>
            <person name="Zwiers L.-H."/>
            <person name="Turgeon B."/>
            <person name="Goodwin S."/>
            <person name="Spatafora J."/>
            <person name="Crous P."/>
            <person name="Grigoriev I."/>
        </authorList>
    </citation>
    <scope>NUCLEOTIDE SEQUENCE</scope>
    <source>
        <strain evidence="2">CBS 183.55</strain>
    </source>
</reference>
<feature type="region of interest" description="Disordered" evidence="1">
    <location>
        <begin position="70"/>
        <end position="94"/>
    </location>
</feature>
<gene>
    <name evidence="2" type="ORF">M421DRAFT_207615</name>
</gene>
<organism evidence="2 3">
    <name type="scientific">Didymella exigua CBS 183.55</name>
    <dbReference type="NCBI Taxonomy" id="1150837"/>
    <lineage>
        <taxon>Eukaryota</taxon>
        <taxon>Fungi</taxon>
        <taxon>Dikarya</taxon>
        <taxon>Ascomycota</taxon>
        <taxon>Pezizomycotina</taxon>
        <taxon>Dothideomycetes</taxon>
        <taxon>Pleosporomycetidae</taxon>
        <taxon>Pleosporales</taxon>
        <taxon>Pleosporineae</taxon>
        <taxon>Didymellaceae</taxon>
        <taxon>Didymella</taxon>
    </lineage>
</organism>
<dbReference type="RefSeq" id="XP_033447074.1">
    <property type="nucleotide sequence ID" value="XM_033588187.1"/>
</dbReference>
<accession>A0A6A5RGE7</accession>
<name>A0A6A5RGE7_9PLEO</name>
<proteinExistence type="predicted"/>
<evidence type="ECO:0000313" key="2">
    <source>
        <dbReference type="EMBL" id="KAF1926822.1"/>
    </source>
</evidence>
<dbReference type="EMBL" id="ML978975">
    <property type="protein sequence ID" value="KAF1926822.1"/>
    <property type="molecule type" value="Genomic_DNA"/>
</dbReference>
<keyword evidence="3" id="KW-1185">Reference proteome</keyword>
<dbReference type="Proteomes" id="UP000800082">
    <property type="component" value="Unassembled WGS sequence"/>
</dbReference>
<evidence type="ECO:0000313" key="3">
    <source>
        <dbReference type="Proteomes" id="UP000800082"/>
    </source>
</evidence>
<dbReference type="GeneID" id="54345834"/>
<evidence type="ECO:0000256" key="1">
    <source>
        <dbReference type="SAM" id="MobiDB-lite"/>
    </source>
</evidence>
<feature type="compositionally biased region" description="Basic and acidic residues" evidence="1">
    <location>
        <begin position="72"/>
        <end position="94"/>
    </location>
</feature>
<sequence>MRFQGACSLRLITPDSGLMSSQSVGNGHNLRSWAFIGNTVSSSELMVIVNAGHAIEVSLSACRLGEMNTRSANDRRSSPLRNGELKPRWRDESSNRRTALAAHQTWGALQRSRMLFAARSSSVEIPTATDARYLCELAITVQRSEHSNFQMPCLHAGMASDVGSKRVGTDLLPVQFDL</sequence>
<dbReference type="AlphaFoldDB" id="A0A6A5RGE7"/>